<keyword evidence="1" id="KW-0472">Membrane</keyword>
<dbReference type="RefSeq" id="WP_045105506.1">
    <property type="nucleotide sequence ID" value="NZ_LN681225.1"/>
</dbReference>
<dbReference type="KEGG" id="lha:LHA_1010"/>
<keyword evidence="1" id="KW-0812">Transmembrane</keyword>
<name>A0A0A8URE4_LEGHA</name>
<feature type="transmembrane region" description="Helical" evidence="1">
    <location>
        <begin position="170"/>
        <end position="203"/>
    </location>
</feature>
<evidence type="ECO:0000256" key="1">
    <source>
        <dbReference type="SAM" id="Phobius"/>
    </source>
</evidence>
<dbReference type="EMBL" id="LN681225">
    <property type="protein sequence ID" value="CEK10071.1"/>
    <property type="molecule type" value="Genomic_DNA"/>
</dbReference>
<evidence type="ECO:0000313" key="3">
    <source>
        <dbReference type="Proteomes" id="UP000032803"/>
    </source>
</evidence>
<accession>A0A0A8URE4</accession>
<protein>
    <submittedName>
        <fullName evidence="2">Uncharacterized protein</fullName>
    </submittedName>
</protein>
<dbReference type="HOGENOM" id="CLU_834017_0_0_6"/>
<reference evidence="3" key="1">
    <citation type="submission" date="2014-09" db="EMBL/GenBank/DDBJ databases">
        <authorList>
            <person name="Gomez-Valero L."/>
        </authorList>
    </citation>
    <scope>NUCLEOTIDE SEQUENCE [LARGE SCALE GENOMIC DNA]</scope>
    <source>
        <strain evidence="3">ATCC35250</strain>
    </source>
</reference>
<evidence type="ECO:0000313" key="2">
    <source>
        <dbReference type="EMBL" id="CEK10071.1"/>
    </source>
</evidence>
<feature type="transmembrane region" description="Helical" evidence="1">
    <location>
        <begin position="209"/>
        <end position="232"/>
    </location>
</feature>
<organism evidence="2 3">
    <name type="scientific">Legionella hackeliae</name>
    <dbReference type="NCBI Taxonomy" id="449"/>
    <lineage>
        <taxon>Bacteria</taxon>
        <taxon>Pseudomonadati</taxon>
        <taxon>Pseudomonadota</taxon>
        <taxon>Gammaproteobacteria</taxon>
        <taxon>Legionellales</taxon>
        <taxon>Legionellaceae</taxon>
        <taxon>Legionella</taxon>
    </lineage>
</organism>
<sequence>MSIIRPFFEGIGTGAGVAWPIFGIVTSTLSLGSGGTTAVALGAFCSSLFLIVSVPIFYFSYQNYKNEENKLNNKFITRCNELYFNINQTVKNLNLSANPSAQKNTPISLCDFGIEQEKYHDFKAYLTILIMQNNYEQLLENEKNTVVANIVNHLVTTATMKCQNSITSSTLIYSAFLGFVGAFGTIAGCSAGFMGLLAGLGIVSGFSAAPVLGIMILILAVGCGIYSAFTSVDSIQEKISKKAVCKQINAFNSFLMTYQNLKENEGVKSPHMEMENTSVSWTSTPRISTYKLSEENKIGFFHGDNTTSEIEPSNYGLTLNSSN</sequence>
<dbReference type="OrthoDB" id="5653342at2"/>
<keyword evidence="3" id="KW-1185">Reference proteome</keyword>
<proteinExistence type="predicted"/>
<feature type="transmembrane region" description="Helical" evidence="1">
    <location>
        <begin position="7"/>
        <end position="26"/>
    </location>
</feature>
<dbReference type="STRING" id="449.LHA_1010"/>
<dbReference type="AlphaFoldDB" id="A0A0A8URE4"/>
<dbReference type="Proteomes" id="UP000032803">
    <property type="component" value="Chromosome I"/>
</dbReference>
<keyword evidence="1" id="KW-1133">Transmembrane helix</keyword>
<dbReference type="PATRIC" id="fig|449.7.peg.3089"/>
<gene>
    <name evidence="2" type="ORF">LHA_1010</name>
</gene>
<feature type="transmembrane region" description="Helical" evidence="1">
    <location>
        <begin position="38"/>
        <end position="61"/>
    </location>
</feature>